<comment type="similarity">
    <text evidence="1 6">Belongs to the class I-like SAM-binding methyltransferase superfamily. RsmB/NOP family.</text>
</comment>
<dbReference type="InterPro" id="IPR023267">
    <property type="entry name" value="RCMT"/>
</dbReference>
<keyword evidence="3 6" id="KW-0808">Transferase</keyword>
<accession>A0A5R9GST5</accession>
<dbReference type="PRINTS" id="PR02008">
    <property type="entry name" value="RCMTFAMILY"/>
</dbReference>
<feature type="domain" description="SAM-dependent MTase RsmB/NOP-type" evidence="7">
    <location>
        <begin position="150"/>
        <end position="407"/>
    </location>
</feature>
<dbReference type="GO" id="GO:0003723">
    <property type="term" value="F:RNA binding"/>
    <property type="evidence" value="ECO:0007669"/>
    <property type="project" value="UniProtKB-UniRule"/>
</dbReference>
<dbReference type="Pfam" id="PF01029">
    <property type="entry name" value="NusB"/>
    <property type="match status" value="1"/>
</dbReference>
<gene>
    <name evidence="8" type="ORF">FEF65_05975</name>
</gene>
<dbReference type="GO" id="GO:0001510">
    <property type="term" value="P:RNA methylation"/>
    <property type="evidence" value="ECO:0007669"/>
    <property type="project" value="InterPro"/>
</dbReference>
<keyword evidence="2 6" id="KW-0489">Methyltransferase</keyword>
<dbReference type="SUPFAM" id="SSF53335">
    <property type="entry name" value="S-adenosyl-L-methionine-dependent methyltransferases"/>
    <property type="match status" value="1"/>
</dbReference>
<dbReference type="InterPro" id="IPR049560">
    <property type="entry name" value="MeTrfase_RsmB-F_NOP2_cat"/>
</dbReference>
<sequence length="407" mass="44680">MLVRKAAIQCLEELFVSHDKADSAMDRFGASLDDRERRFLHELVYGVLRYYYSLEADYSRFCRTRPDEVARMALLVGSYQLRHMRVPAHAAVSETVAAVLQLRPKAGGFVNAVLRRVGENEAPKKLKPNQRAELPKWIYSHWRDDFGAEQTEALCQALKEVPKLSLALFVDRKSWIEQVMAAGIEVSAGQLSPYAVLLPAGTDITALPGYAAGDFTVMDQAAQAAVMALEPLNPSGLIVDVCAAPGGKTALLAHRFPAATIIAVELNGRRIPRLMENLNRLGCRNVQVVQANGGVLPLADASVDAVLLDAPCSASGILRRHPDAKFLHDEQSVAALSRQQAELLTEALRVAGSDAAVVYAVCSIHRQENEQVLAMTGLDWHSTRLFPAEAHDGFFHARRCVDQQRVL</sequence>
<dbReference type="Proteomes" id="UP000306585">
    <property type="component" value="Unassembled WGS sequence"/>
</dbReference>
<feature type="binding site" evidence="6">
    <location>
        <position position="265"/>
    </location>
    <ligand>
        <name>S-adenosyl-L-methionine</name>
        <dbReference type="ChEBI" id="CHEBI:59789"/>
    </ligand>
</feature>
<evidence type="ECO:0000256" key="1">
    <source>
        <dbReference type="ARBA" id="ARBA00007494"/>
    </source>
</evidence>
<dbReference type="PROSITE" id="PS51686">
    <property type="entry name" value="SAM_MT_RSMB_NOP"/>
    <property type="match status" value="1"/>
</dbReference>
<organism evidence="8 9">
    <name type="scientific">Mariprofundus erugo</name>
    <dbReference type="NCBI Taxonomy" id="2528639"/>
    <lineage>
        <taxon>Bacteria</taxon>
        <taxon>Pseudomonadati</taxon>
        <taxon>Pseudomonadota</taxon>
        <taxon>Candidatius Mariprofundia</taxon>
        <taxon>Mariprofundales</taxon>
        <taxon>Mariprofundaceae</taxon>
        <taxon>Mariprofundus</taxon>
    </lineage>
</organism>
<dbReference type="SUPFAM" id="SSF48013">
    <property type="entry name" value="NusB-like"/>
    <property type="match status" value="1"/>
</dbReference>
<proteinExistence type="inferred from homology"/>
<feature type="binding site" evidence="6">
    <location>
        <position position="309"/>
    </location>
    <ligand>
        <name>S-adenosyl-L-methionine</name>
        <dbReference type="ChEBI" id="CHEBI:59789"/>
    </ligand>
</feature>
<reference evidence="8 9" key="1">
    <citation type="journal article" date="2019" name="Appl. Environ. Microbiol.">
        <title>Environmental Evidence and Genomic Insight of Iron-oxidizing Bacteria Preference Towards More Corrosion Resistant Stainless Steel at Higher Salinities.</title>
        <authorList>
            <person name="Garrison C.E."/>
            <person name="Price K.A."/>
            <person name="Field E.K."/>
        </authorList>
    </citation>
    <scope>NUCLEOTIDE SEQUENCE [LARGE SCALE GENOMIC DNA]</scope>
    <source>
        <strain evidence="8 9">P3</strain>
    </source>
</reference>
<name>A0A5R9GST5_9PROT</name>
<dbReference type="InterPro" id="IPR001678">
    <property type="entry name" value="MeTrfase_RsmB-F_NOP2_dom"/>
</dbReference>
<evidence type="ECO:0000256" key="3">
    <source>
        <dbReference type="ARBA" id="ARBA00022679"/>
    </source>
</evidence>
<feature type="active site" description="Nucleophile" evidence="6">
    <location>
        <position position="362"/>
    </location>
</feature>
<dbReference type="InterPro" id="IPR006027">
    <property type="entry name" value="NusB_RsmB_TIM44"/>
</dbReference>
<dbReference type="PANTHER" id="PTHR22807:SF53">
    <property type="entry name" value="RIBOSOMAL RNA SMALL SUBUNIT METHYLTRANSFERASE B-RELATED"/>
    <property type="match status" value="1"/>
</dbReference>
<dbReference type="Pfam" id="PF01189">
    <property type="entry name" value="Methyltr_RsmB-F"/>
    <property type="match status" value="1"/>
</dbReference>
<dbReference type="Pfam" id="PF22458">
    <property type="entry name" value="RsmF-B_ferredox"/>
    <property type="match status" value="1"/>
</dbReference>
<dbReference type="InterPro" id="IPR035926">
    <property type="entry name" value="NusB-like_sf"/>
</dbReference>
<evidence type="ECO:0000256" key="5">
    <source>
        <dbReference type="ARBA" id="ARBA00022884"/>
    </source>
</evidence>
<comment type="caution">
    <text evidence="6">Lacks conserved residue(s) required for the propagation of feature annotation.</text>
</comment>
<evidence type="ECO:0000259" key="7">
    <source>
        <dbReference type="PROSITE" id="PS51686"/>
    </source>
</evidence>
<dbReference type="InterPro" id="IPR029063">
    <property type="entry name" value="SAM-dependent_MTases_sf"/>
</dbReference>
<dbReference type="InterPro" id="IPR018314">
    <property type="entry name" value="RsmB/NOL1/NOP2-like_CS"/>
</dbReference>
<dbReference type="AlphaFoldDB" id="A0A5R9GST5"/>
<evidence type="ECO:0000313" key="9">
    <source>
        <dbReference type="Proteomes" id="UP000306585"/>
    </source>
</evidence>
<evidence type="ECO:0000256" key="4">
    <source>
        <dbReference type="ARBA" id="ARBA00022691"/>
    </source>
</evidence>
<dbReference type="CDD" id="cd02440">
    <property type="entry name" value="AdoMet_MTases"/>
    <property type="match status" value="1"/>
</dbReference>
<dbReference type="Gene3D" id="1.10.940.10">
    <property type="entry name" value="NusB-like"/>
    <property type="match status" value="1"/>
</dbReference>
<evidence type="ECO:0000313" key="8">
    <source>
        <dbReference type="EMBL" id="TLS67989.1"/>
    </source>
</evidence>
<dbReference type="GO" id="GO:0006355">
    <property type="term" value="P:regulation of DNA-templated transcription"/>
    <property type="evidence" value="ECO:0007669"/>
    <property type="project" value="InterPro"/>
</dbReference>
<keyword evidence="4 6" id="KW-0949">S-adenosyl-L-methionine</keyword>
<dbReference type="RefSeq" id="WP_138238885.1">
    <property type="nucleotide sequence ID" value="NZ_VBRY01000004.1"/>
</dbReference>
<protein>
    <submittedName>
        <fullName evidence="8">Methyltransferase domain-containing protein</fullName>
    </submittedName>
</protein>
<dbReference type="GO" id="GO:0008173">
    <property type="term" value="F:RNA methyltransferase activity"/>
    <property type="evidence" value="ECO:0007669"/>
    <property type="project" value="InterPro"/>
</dbReference>
<keyword evidence="5 6" id="KW-0694">RNA-binding</keyword>
<comment type="caution">
    <text evidence="8">The sequence shown here is derived from an EMBL/GenBank/DDBJ whole genome shotgun (WGS) entry which is preliminary data.</text>
</comment>
<dbReference type="EMBL" id="VBRY01000004">
    <property type="protein sequence ID" value="TLS67989.1"/>
    <property type="molecule type" value="Genomic_DNA"/>
</dbReference>
<dbReference type="Gene3D" id="3.40.50.150">
    <property type="entry name" value="Vaccinia Virus protein VP39"/>
    <property type="match status" value="1"/>
</dbReference>
<dbReference type="PANTHER" id="PTHR22807">
    <property type="entry name" value="NOP2 YEAST -RELATED NOL1/NOP2/FMU SUN DOMAIN-CONTAINING"/>
    <property type="match status" value="1"/>
</dbReference>
<dbReference type="PROSITE" id="PS01153">
    <property type="entry name" value="NOL1_NOP2_SUN"/>
    <property type="match status" value="1"/>
</dbReference>
<evidence type="ECO:0000256" key="2">
    <source>
        <dbReference type="ARBA" id="ARBA00022603"/>
    </source>
</evidence>
<dbReference type="InterPro" id="IPR054728">
    <property type="entry name" value="RsmB-like_ferredoxin"/>
</dbReference>
<evidence type="ECO:0000256" key="6">
    <source>
        <dbReference type="PROSITE-ProRule" id="PRU01023"/>
    </source>
</evidence>
<feature type="binding site" evidence="6">
    <location>
        <begin position="242"/>
        <end position="248"/>
    </location>
    <ligand>
        <name>S-adenosyl-L-methionine</name>
        <dbReference type="ChEBI" id="CHEBI:59789"/>
    </ligand>
</feature>
<keyword evidence="9" id="KW-1185">Reference proteome</keyword>